<keyword evidence="4" id="KW-0802">TPR repeat</keyword>
<evidence type="ECO:0000313" key="8">
    <source>
        <dbReference type="EMBL" id="XCN75016.1"/>
    </source>
</evidence>
<dbReference type="InterPro" id="IPR019734">
    <property type="entry name" value="TPR_rpt"/>
</dbReference>
<feature type="region of interest" description="Disordered" evidence="5">
    <location>
        <begin position="209"/>
        <end position="229"/>
    </location>
</feature>
<keyword evidence="6" id="KW-0732">Signal</keyword>
<dbReference type="SUPFAM" id="SSF48452">
    <property type="entry name" value="TPR-like"/>
    <property type="match status" value="1"/>
</dbReference>
<dbReference type="InterPro" id="IPR011990">
    <property type="entry name" value="TPR-like_helical_dom_sf"/>
</dbReference>
<reference evidence="8" key="2">
    <citation type="submission" date="2024-06" db="EMBL/GenBank/DDBJ databases">
        <authorList>
            <person name="Plum-Jensen L.E."/>
            <person name="Schramm A."/>
            <person name="Marshall I.P.G."/>
        </authorList>
    </citation>
    <scope>NUCLEOTIDE SEQUENCE</scope>
    <source>
        <strain evidence="8">Rat1</strain>
    </source>
</reference>
<name>A0AAU8M199_9BACT</name>
<accession>A0AAU8M199</accession>
<feature type="chain" id="PRO_5043851749" description="Secretin/TonB short N-terminal domain-containing protein" evidence="6">
    <location>
        <begin position="39"/>
        <end position="535"/>
    </location>
</feature>
<dbReference type="InterPro" id="IPR051808">
    <property type="entry name" value="Type_IV_pilus_biogenesis"/>
</dbReference>
<keyword evidence="1" id="KW-0813">Transport</keyword>
<evidence type="ECO:0000256" key="5">
    <source>
        <dbReference type="SAM" id="MobiDB-lite"/>
    </source>
</evidence>
<gene>
    <name evidence="8" type="ORF">Q3M24_09870</name>
</gene>
<feature type="compositionally biased region" description="Basic and acidic residues" evidence="5">
    <location>
        <begin position="209"/>
        <end position="219"/>
    </location>
</feature>
<evidence type="ECO:0000256" key="2">
    <source>
        <dbReference type="ARBA" id="ARBA00023136"/>
    </source>
</evidence>
<reference evidence="8" key="1">
    <citation type="journal article" date="2024" name="Syst. Appl. Microbiol.">
        <title>First single-strain enrichments of Electrothrix cable bacteria, description of E. aestuarii sp. nov. and E. rattekaaiensis sp. nov., and proposal of a cable bacteria taxonomy following the rules of the SeqCode.</title>
        <authorList>
            <person name="Plum-Jensen L.E."/>
            <person name="Schramm A."/>
            <person name="Marshall I.P.G."/>
        </authorList>
    </citation>
    <scope>NUCLEOTIDE SEQUENCE</scope>
    <source>
        <strain evidence="8">Rat1</strain>
    </source>
</reference>
<dbReference type="Pfam" id="PF13181">
    <property type="entry name" value="TPR_8"/>
    <property type="match status" value="1"/>
</dbReference>
<keyword evidence="2" id="KW-0472">Membrane</keyword>
<evidence type="ECO:0000256" key="1">
    <source>
        <dbReference type="ARBA" id="ARBA00022448"/>
    </source>
</evidence>
<feature type="region of interest" description="Disordered" evidence="5">
    <location>
        <begin position="156"/>
        <end position="186"/>
    </location>
</feature>
<dbReference type="AlphaFoldDB" id="A0AAU8M199"/>
<organism evidence="8">
    <name type="scientific">Candidatus Electrothrix aestuarii</name>
    <dbReference type="NCBI Taxonomy" id="3062594"/>
    <lineage>
        <taxon>Bacteria</taxon>
        <taxon>Pseudomonadati</taxon>
        <taxon>Thermodesulfobacteriota</taxon>
        <taxon>Desulfobulbia</taxon>
        <taxon>Desulfobulbales</taxon>
        <taxon>Desulfobulbaceae</taxon>
        <taxon>Candidatus Electrothrix</taxon>
    </lineage>
</organism>
<proteinExistence type="predicted"/>
<evidence type="ECO:0000256" key="3">
    <source>
        <dbReference type="ARBA" id="ARBA00023237"/>
    </source>
</evidence>
<dbReference type="PANTHER" id="PTHR30604">
    <property type="entry name" value="PROTEIN TRANSPORT PROTEIN HOFQ"/>
    <property type="match status" value="1"/>
</dbReference>
<protein>
    <recommendedName>
        <fullName evidence="7">Secretin/TonB short N-terminal domain-containing protein</fullName>
    </recommendedName>
</protein>
<feature type="domain" description="Secretin/TonB short N-terminal" evidence="7">
    <location>
        <begin position="256"/>
        <end position="304"/>
    </location>
</feature>
<evidence type="ECO:0000259" key="7">
    <source>
        <dbReference type="SMART" id="SM00965"/>
    </source>
</evidence>
<dbReference type="Gene3D" id="3.30.1370.130">
    <property type="match status" value="1"/>
</dbReference>
<dbReference type="PANTHER" id="PTHR30604:SF1">
    <property type="entry name" value="DNA UTILIZATION PROTEIN HOFQ"/>
    <property type="match status" value="1"/>
</dbReference>
<keyword evidence="3" id="KW-0998">Cell outer membrane</keyword>
<dbReference type="Gene3D" id="1.25.40.10">
    <property type="entry name" value="Tetratricopeptide repeat domain"/>
    <property type="match status" value="1"/>
</dbReference>
<feature type="compositionally biased region" description="Low complexity" evidence="5">
    <location>
        <begin position="167"/>
        <end position="178"/>
    </location>
</feature>
<dbReference type="InterPro" id="IPR011662">
    <property type="entry name" value="Secretin/TonB_short_N"/>
</dbReference>
<feature type="repeat" description="TPR" evidence="4">
    <location>
        <begin position="350"/>
        <end position="383"/>
    </location>
</feature>
<dbReference type="PROSITE" id="PS50005">
    <property type="entry name" value="TPR"/>
    <property type="match status" value="1"/>
</dbReference>
<dbReference type="SMART" id="SM00965">
    <property type="entry name" value="STN"/>
    <property type="match status" value="1"/>
</dbReference>
<dbReference type="KEGG" id="eaj:Q3M24_09870"/>
<dbReference type="EMBL" id="CP159373">
    <property type="protein sequence ID" value="XCN75016.1"/>
    <property type="molecule type" value="Genomic_DNA"/>
</dbReference>
<evidence type="ECO:0000256" key="4">
    <source>
        <dbReference type="PROSITE-ProRule" id="PRU00339"/>
    </source>
</evidence>
<dbReference type="GO" id="GO:0019867">
    <property type="term" value="C:outer membrane"/>
    <property type="evidence" value="ECO:0007669"/>
    <property type="project" value="InterPro"/>
</dbReference>
<sequence length="535" mass="59836">MSQNFSTNLQQGNGKRLCCLICCLMLFILMTGSLPSLAEEEDASSEKVVVSGLTASPSGKNLQIVIHSSAKFNVLPLRLTNPIRIVVDITNGEIQSGVELVLPEAYRIKVRQDWFPAVSQRRIEFILPQDYTFTSTWNENDLVLIIENFFVEEQAATDEKESDPVAQTEESSELSQENQEADPPEKEVALESIDNRLVKVDVMGSVSEEGGKSFEREGKGNPGQTSPIGDNDTISVDFYKIDIHNVFRMLREITGKNIVIAGSVSGNLTLALTDVPWRFALDIILNLKDLEKMERGNTIIIYPKGKEFVWPKQENENIDIKVNTDIVEAQKKEGITITGVNNIPPEQLEAKKMIANGRVAEKKGDLETAIRFYEKALNNWPENTKLATKISTTYLTKLNQNAKAVFYAKKALEVDKKNSAAALNAAIGYANMEEYRQAQQYFDQSVNSGEPSREALMSYAAFSERQRQYDAALRLLKKLEELYGQDLNSMVAQARIYDSLGDYSAARQKYKTILNAGFRVPPDLKKFILSKTGGN</sequence>
<feature type="signal peptide" evidence="6">
    <location>
        <begin position="1"/>
        <end position="38"/>
    </location>
</feature>
<evidence type="ECO:0000256" key="6">
    <source>
        <dbReference type="SAM" id="SignalP"/>
    </source>
</evidence>